<protein>
    <submittedName>
        <fullName evidence="6">LysR substrate-binding domain-containing protein</fullName>
    </submittedName>
</protein>
<dbReference type="InterPro" id="IPR000847">
    <property type="entry name" value="LysR_HTH_N"/>
</dbReference>
<accession>A0ABP8PVR8</accession>
<dbReference type="Gene3D" id="3.40.190.10">
    <property type="entry name" value="Periplasmic binding protein-like II"/>
    <property type="match status" value="2"/>
</dbReference>
<dbReference type="EMBL" id="BAABFC010000001">
    <property type="protein sequence ID" value="GAA4493970.1"/>
    <property type="molecule type" value="Genomic_DNA"/>
</dbReference>
<dbReference type="Pfam" id="PF03466">
    <property type="entry name" value="LysR_substrate"/>
    <property type="match status" value="1"/>
</dbReference>
<dbReference type="PANTHER" id="PTHR30537:SF32">
    <property type="entry name" value="HTH-TYPE TRANSCRIPTIONAL REGULATOR DSDC"/>
    <property type="match status" value="1"/>
</dbReference>
<keyword evidence="7" id="KW-1185">Reference proteome</keyword>
<dbReference type="CDD" id="cd08432">
    <property type="entry name" value="PBP2_GcdR_TrpI_HvrB_AmpR_like"/>
    <property type="match status" value="1"/>
</dbReference>
<dbReference type="PANTHER" id="PTHR30537">
    <property type="entry name" value="HTH-TYPE TRANSCRIPTIONAL REGULATOR"/>
    <property type="match status" value="1"/>
</dbReference>
<dbReference type="InterPro" id="IPR036390">
    <property type="entry name" value="WH_DNA-bd_sf"/>
</dbReference>
<evidence type="ECO:0000259" key="5">
    <source>
        <dbReference type="PROSITE" id="PS50931"/>
    </source>
</evidence>
<dbReference type="InterPro" id="IPR005119">
    <property type="entry name" value="LysR_subst-bd"/>
</dbReference>
<comment type="similarity">
    <text evidence="1">Belongs to the LysR transcriptional regulatory family.</text>
</comment>
<name>A0ABP8PVR8_9GAMM</name>
<feature type="domain" description="HTH lysR-type" evidence="5">
    <location>
        <begin position="20"/>
        <end position="75"/>
    </location>
</feature>
<evidence type="ECO:0000313" key="6">
    <source>
        <dbReference type="EMBL" id="GAA4493970.1"/>
    </source>
</evidence>
<dbReference type="InterPro" id="IPR058163">
    <property type="entry name" value="LysR-type_TF_proteobact-type"/>
</dbReference>
<evidence type="ECO:0000256" key="4">
    <source>
        <dbReference type="ARBA" id="ARBA00023163"/>
    </source>
</evidence>
<gene>
    <name evidence="6" type="ORF">GCM10023095_04990</name>
</gene>
<dbReference type="RefSeq" id="WP_345009716.1">
    <property type="nucleotide sequence ID" value="NZ_BAABFC010000001.1"/>
</dbReference>
<dbReference type="PRINTS" id="PR00039">
    <property type="entry name" value="HTHLYSR"/>
</dbReference>
<reference evidence="7" key="1">
    <citation type="journal article" date="2019" name="Int. J. Syst. Evol. Microbiol.">
        <title>The Global Catalogue of Microorganisms (GCM) 10K type strain sequencing project: providing services to taxonomists for standard genome sequencing and annotation.</title>
        <authorList>
            <consortium name="The Broad Institute Genomics Platform"/>
            <consortium name="The Broad Institute Genome Sequencing Center for Infectious Disease"/>
            <person name="Wu L."/>
            <person name="Ma J."/>
        </authorList>
    </citation>
    <scope>NUCLEOTIDE SEQUENCE [LARGE SCALE GENOMIC DNA]</scope>
    <source>
        <strain evidence="7">JCM 32226</strain>
    </source>
</reference>
<keyword evidence="3" id="KW-0238">DNA-binding</keyword>
<dbReference type="SUPFAM" id="SSF46785">
    <property type="entry name" value="Winged helix' DNA-binding domain"/>
    <property type="match status" value="1"/>
</dbReference>
<sequence>MTDTPLAVGKTAQLLRRASLSALQCFECAARHLNFTRAADELMLTQSAISHRIRSLEEQLGYALFLRTPRQLSLTDEGRRLFEVIHAGLGRLYDELDSIDKGSATGLLVVGVVPTFARHFLVPRLADFHRQYPHIQLRVRVRASLLDFNRDPVDAAIYYDEHPQPGVQCLPLFGETLSPVCARRYADEHGLWDNPAALAGCRFLHDVEALHPDAVYDEWQQWLSAAGLALDIQQRCDIFNHFDLTLAAAMNQVGVAMGRGLLAAPRLNRGELVQPFALQIPSRRRYFFLCGKENAERPRIRAFRQWLLEQVAQMPEGPWSLAAGS</sequence>
<evidence type="ECO:0000256" key="2">
    <source>
        <dbReference type="ARBA" id="ARBA00023015"/>
    </source>
</evidence>
<evidence type="ECO:0000256" key="3">
    <source>
        <dbReference type="ARBA" id="ARBA00023125"/>
    </source>
</evidence>
<evidence type="ECO:0000256" key="1">
    <source>
        <dbReference type="ARBA" id="ARBA00009437"/>
    </source>
</evidence>
<comment type="caution">
    <text evidence="6">The sequence shown here is derived from an EMBL/GenBank/DDBJ whole genome shotgun (WGS) entry which is preliminary data.</text>
</comment>
<keyword evidence="2" id="KW-0805">Transcription regulation</keyword>
<dbReference type="Gene3D" id="1.10.10.10">
    <property type="entry name" value="Winged helix-like DNA-binding domain superfamily/Winged helix DNA-binding domain"/>
    <property type="match status" value="1"/>
</dbReference>
<keyword evidence="4" id="KW-0804">Transcription</keyword>
<dbReference type="InterPro" id="IPR036388">
    <property type="entry name" value="WH-like_DNA-bd_sf"/>
</dbReference>
<dbReference type="Pfam" id="PF00126">
    <property type="entry name" value="HTH_1"/>
    <property type="match status" value="1"/>
</dbReference>
<proteinExistence type="inferred from homology"/>
<dbReference type="PROSITE" id="PS50931">
    <property type="entry name" value="HTH_LYSR"/>
    <property type="match status" value="1"/>
</dbReference>
<dbReference type="SUPFAM" id="SSF53850">
    <property type="entry name" value="Periplasmic binding protein-like II"/>
    <property type="match status" value="1"/>
</dbReference>
<dbReference type="Proteomes" id="UP001501321">
    <property type="component" value="Unassembled WGS sequence"/>
</dbReference>
<evidence type="ECO:0000313" key="7">
    <source>
        <dbReference type="Proteomes" id="UP001501321"/>
    </source>
</evidence>
<organism evidence="6 7">
    <name type="scientific">Pseudaeromonas paramecii</name>
    <dbReference type="NCBI Taxonomy" id="2138166"/>
    <lineage>
        <taxon>Bacteria</taxon>
        <taxon>Pseudomonadati</taxon>
        <taxon>Pseudomonadota</taxon>
        <taxon>Gammaproteobacteria</taxon>
        <taxon>Aeromonadales</taxon>
        <taxon>Aeromonadaceae</taxon>
        <taxon>Pseudaeromonas</taxon>
    </lineage>
</organism>